<evidence type="ECO:0000256" key="6">
    <source>
        <dbReference type="PROSITE-ProRule" id="PRU00042"/>
    </source>
</evidence>
<proteinExistence type="predicted"/>
<dbReference type="Proteomes" id="UP000000768">
    <property type="component" value="Chromosome 10"/>
</dbReference>
<evidence type="ECO:0000256" key="3">
    <source>
        <dbReference type="ARBA" id="ARBA00022771"/>
    </source>
</evidence>
<reference evidence="8 9" key="1">
    <citation type="journal article" date="2009" name="Nature">
        <title>The Sorghum bicolor genome and the diversification of grasses.</title>
        <authorList>
            <person name="Paterson A.H."/>
            <person name="Bowers J.E."/>
            <person name="Bruggmann R."/>
            <person name="Dubchak I."/>
            <person name="Grimwood J."/>
            <person name="Gundlach H."/>
            <person name="Haberer G."/>
            <person name="Hellsten U."/>
            <person name="Mitros T."/>
            <person name="Poliakov A."/>
            <person name="Schmutz J."/>
            <person name="Spannagl M."/>
            <person name="Tang H."/>
            <person name="Wang X."/>
            <person name="Wicker T."/>
            <person name="Bharti A.K."/>
            <person name="Chapman J."/>
            <person name="Feltus F.A."/>
            <person name="Gowik U."/>
            <person name="Grigoriev I.V."/>
            <person name="Lyons E."/>
            <person name="Maher C.A."/>
            <person name="Martis M."/>
            <person name="Narechania A."/>
            <person name="Otillar R.P."/>
            <person name="Penning B.W."/>
            <person name="Salamov A.A."/>
            <person name="Wang Y."/>
            <person name="Zhang L."/>
            <person name="Carpita N.C."/>
            <person name="Freeling M."/>
            <person name="Gingle A.R."/>
            <person name="Hash C.T."/>
            <person name="Keller B."/>
            <person name="Klein P."/>
            <person name="Kresovich S."/>
            <person name="McCann M.C."/>
            <person name="Ming R."/>
            <person name="Peterson D.G."/>
            <person name="Mehboob-ur-Rahman"/>
            <person name="Ware D."/>
            <person name="Westhoff P."/>
            <person name="Mayer K.F."/>
            <person name="Messing J."/>
            <person name="Rokhsar D.S."/>
        </authorList>
    </citation>
    <scope>NUCLEOTIDE SEQUENCE [LARGE SCALE GENOMIC DNA]</scope>
    <source>
        <strain evidence="9">cv. BTx623</strain>
    </source>
</reference>
<protein>
    <recommendedName>
        <fullName evidence="7">C2H2-type domain-containing protein</fullName>
    </recommendedName>
</protein>
<dbReference type="PROSITE" id="PS50157">
    <property type="entry name" value="ZINC_FINGER_C2H2_2"/>
    <property type="match status" value="1"/>
</dbReference>
<organism evidence="8 9">
    <name type="scientific">Sorghum bicolor</name>
    <name type="common">Sorghum</name>
    <name type="synonym">Sorghum vulgare</name>
    <dbReference type="NCBI Taxonomy" id="4558"/>
    <lineage>
        <taxon>Eukaryota</taxon>
        <taxon>Viridiplantae</taxon>
        <taxon>Streptophyta</taxon>
        <taxon>Embryophyta</taxon>
        <taxon>Tracheophyta</taxon>
        <taxon>Spermatophyta</taxon>
        <taxon>Magnoliopsida</taxon>
        <taxon>Liliopsida</taxon>
        <taxon>Poales</taxon>
        <taxon>Poaceae</taxon>
        <taxon>PACMAD clade</taxon>
        <taxon>Panicoideae</taxon>
        <taxon>Andropogonodae</taxon>
        <taxon>Andropogoneae</taxon>
        <taxon>Sorghinae</taxon>
        <taxon>Sorghum</taxon>
    </lineage>
</organism>
<keyword evidence="3 6" id="KW-0863">Zinc-finger</keyword>
<dbReference type="PROSITE" id="PS00028">
    <property type="entry name" value="ZINC_FINGER_C2H2_1"/>
    <property type="match status" value="1"/>
</dbReference>
<reference evidence="9" key="2">
    <citation type="journal article" date="2018" name="Plant J.">
        <title>The Sorghum bicolor reference genome: improved assembly, gene annotations, a transcriptome atlas, and signatures of genome organization.</title>
        <authorList>
            <person name="McCormick R.F."/>
            <person name="Truong S.K."/>
            <person name="Sreedasyam A."/>
            <person name="Jenkins J."/>
            <person name="Shu S."/>
            <person name="Sims D."/>
            <person name="Kennedy M."/>
            <person name="Amirebrahimi M."/>
            <person name="Weers B.D."/>
            <person name="McKinley B."/>
            <person name="Mattison A."/>
            <person name="Morishige D.T."/>
            <person name="Grimwood J."/>
            <person name="Schmutz J."/>
            <person name="Mullet J.E."/>
        </authorList>
    </citation>
    <scope>NUCLEOTIDE SEQUENCE [LARGE SCALE GENOMIC DNA]</scope>
    <source>
        <strain evidence="9">cv. BTx623</strain>
    </source>
</reference>
<dbReference type="Gene3D" id="3.30.160.60">
    <property type="entry name" value="Classic Zinc Finger"/>
    <property type="match status" value="1"/>
</dbReference>
<dbReference type="InterPro" id="IPR036236">
    <property type="entry name" value="Znf_C2H2_sf"/>
</dbReference>
<dbReference type="GO" id="GO:0008270">
    <property type="term" value="F:zinc ion binding"/>
    <property type="evidence" value="ECO:0007669"/>
    <property type="project" value="UniProtKB-KW"/>
</dbReference>
<accession>A0A1W0VTX2</accession>
<name>A0A1W0VTX2_SORBI</name>
<dbReference type="SUPFAM" id="SSF57667">
    <property type="entry name" value="beta-beta-alpha zinc fingers"/>
    <property type="match status" value="1"/>
</dbReference>
<dbReference type="OMA" id="VFVASHE"/>
<dbReference type="GO" id="GO:0009788">
    <property type="term" value="P:negative regulation of abscisic acid-activated signaling pathway"/>
    <property type="evidence" value="ECO:0007669"/>
    <property type="project" value="InterPro"/>
</dbReference>
<evidence type="ECO:0000259" key="7">
    <source>
        <dbReference type="PROSITE" id="PS50157"/>
    </source>
</evidence>
<evidence type="ECO:0000313" key="9">
    <source>
        <dbReference type="Proteomes" id="UP000000768"/>
    </source>
</evidence>
<dbReference type="PANTHER" id="PTHR47287:SF15">
    <property type="entry name" value="ZINC FINGER PROTEIN 3-LIKE"/>
    <property type="match status" value="1"/>
</dbReference>
<evidence type="ECO:0000256" key="4">
    <source>
        <dbReference type="ARBA" id="ARBA00022833"/>
    </source>
</evidence>
<feature type="domain" description="C2H2-type" evidence="7">
    <location>
        <begin position="33"/>
        <end position="58"/>
    </location>
</feature>
<gene>
    <name evidence="8" type="ORF">SORBI_3010G194400</name>
</gene>
<dbReference type="Gramene" id="OQU76716">
    <property type="protein sequence ID" value="OQU76716"/>
    <property type="gene ID" value="SORBI_3010G194400"/>
</dbReference>
<keyword evidence="5" id="KW-0539">Nucleus</keyword>
<dbReference type="PANTHER" id="PTHR47287">
    <property type="entry name" value="C2H2 AND C2HC ZINC FINGERS SUPERFAMILY PROTEIN"/>
    <property type="match status" value="1"/>
</dbReference>
<dbReference type="InterPro" id="IPR044246">
    <property type="entry name" value="ZFP3-like"/>
</dbReference>
<dbReference type="InParanoid" id="A0A1W0VTX2"/>
<keyword evidence="9" id="KW-1185">Reference proteome</keyword>
<sequence>MAHKDNPRDIYPHGLASLGAVVEPKPQSVETLYICSFCNKTFKSPQARGGHQNAHKKEIVVLRRNLEEEMSNKRAKQAHNVFVASQEIKQLPLGSDSFDVFTNLDVDSES</sequence>
<keyword evidence="2" id="KW-0479">Metal-binding</keyword>
<evidence type="ECO:0000256" key="2">
    <source>
        <dbReference type="ARBA" id="ARBA00022723"/>
    </source>
</evidence>
<dbReference type="EMBL" id="CM000769">
    <property type="protein sequence ID" value="OQU76716.1"/>
    <property type="molecule type" value="Genomic_DNA"/>
</dbReference>
<comment type="subcellular location">
    <subcellularLocation>
        <location evidence="1">Nucleus</location>
    </subcellularLocation>
</comment>
<dbReference type="AlphaFoldDB" id="A0A1W0VTX2"/>
<evidence type="ECO:0000256" key="1">
    <source>
        <dbReference type="ARBA" id="ARBA00004123"/>
    </source>
</evidence>
<keyword evidence="4" id="KW-0862">Zinc</keyword>
<dbReference type="GO" id="GO:0005634">
    <property type="term" value="C:nucleus"/>
    <property type="evidence" value="ECO:0007669"/>
    <property type="project" value="UniProtKB-SubCell"/>
</dbReference>
<evidence type="ECO:0000256" key="5">
    <source>
        <dbReference type="ARBA" id="ARBA00023242"/>
    </source>
</evidence>
<evidence type="ECO:0000313" key="8">
    <source>
        <dbReference type="EMBL" id="OQU76716.1"/>
    </source>
</evidence>
<dbReference type="InterPro" id="IPR013087">
    <property type="entry name" value="Znf_C2H2_type"/>
</dbReference>